<dbReference type="eggNOG" id="arCOG03169">
    <property type="taxonomic scope" value="Archaea"/>
</dbReference>
<gene>
    <name evidence="3" type="ordered locus">TGAM_0897</name>
</gene>
<evidence type="ECO:0000259" key="2">
    <source>
        <dbReference type="Pfam" id="PF21100"/>
    </source>
</evidence>
<dbReference type="HOGENOM" id="CLU_061108_0_0_2"/>
<dbReference type="PATRIC" id="fig|593117.10.peg.890"/>
<keyword evidence="4" id="KW-1185">Reference proteome</keyword>
<sequence>MVVTYFDTRPKRKREDLYDREKELSDFENSLRSNNPLTVITGIRRLGKTSLLLVGLNELGLPYVLVDFRGVNPNSRMDVYKRIESSLNLFFRENRNLWEELKENLRAITGLRVLSFGVNLSWREEKTDFIALFRDLEKHDVVLAFDEVQYLRGPVGSEFAGLIAHLYDYSNLRIVMTGSEVGLLHDYLGVDDPRAPLYGRYFHEVTLPKFTREQSRDFLIKGFEQVGLSPPEELIETAVERLDGIVGWLVLFGRRVLEKGPSEEVIEEVFEEARRLALEEFENFLSKRPSARKRYVEIMRAVASGRNTWEGIKEHLERKEGKSIADSVLARLLKALVDSSFLQKVRDGRNVHYRIPDPVLEAVFK</sequence>
<dbReference type="STRING" id="593117.TGAM_0897"/>
<dbReference type="Proteomes" id="UP000001488">
    <property type="component" value="Chromosome"/>
</dbReference>
<dbReference type="InterPro" id="IPR027417">
    <property type="entry name" value="P-loop_NTPase"/>
</dbReference>
<dbReference type="PaxDb" id="593117-TGAM_0897"/>
<evidence type="ECO:0000313" key="3">
    <source>
        <dbReference type="EMBL" id="ACS33399.1"/>
    </source>
</evidence>
<dbReference type="InterPro" id="IPR036388">
    <property type="entry name" value="WH-like_DNA-bd_sf"/>
</dbReference>
<dbReference type="Pfam" id="PF01637">
    <property type="entry name" value="ATPase_2"/>
    <property type="match status" value="1"/>
</dbReference>
<dbReference type="GO" id="GO:0005524">
    <property type="term" value="F:ATP binding"/>
    <property type="evidence" value="ECO:0007669"/>
    <property type="project" value="InterPro"/>
</dbReference>
<evidence type="ECO:0000313" key="4">
    <source>
        <dbReference type="Proteomes" id="UP000001488"/>
    </source>
</evidence>
<protein>
    <submittedName>
        <fullName evidence="3">Prokaryotic ATPase, AAA superfamily</fullName>
    </submittedName>
</protein>
<dbReference type="RefSeq" id="WP_015858514.1">
    <property type="nucleotide sequence ID" value="NC_012804.1"/>
</dbReference>
<name>C5A587_THEGJ</name>
<dbReference type="Pfam" id="PF21100">
    <property type="entry name" value="WHD_MCM"/>
    <property type="match status" value="1"/>
</dbReference>
<dbReference type="SUPFAM" id="SSF52540">
    <property type="entry name" value="P-loop containing nucleoside triphosphate hydrolases"/>
    <property type="match status" value="1"/>
</dbReference>
<organism evidence="3 4">
    <name type="scientific">Thermococcus gammatolerans (strain DSM 15229 / JCM 11827 / EJ3)</name>
    <dbReference type="NCBI Taxonomy" id="593117"/>
    <lineage>
        <taxon>Archaea</taxon>
        <taxon>Methanobacteriati</taxon>
        <taxon>Methanobacteriota</taxon>
        <taxon>Thermococci</taxon>
        <taxon>Thermococcales</taxon>
        <taxon>Thermococcaceae</taxon>
        <taxon>Thermococcus</taxon>
    </lineage>
</organism>
<dbReference type="Gene3D" id="1.10.10.10">
    <property type="entry name" value="Winged helix-like DNA-binding domain superfamily/Winged helix DNA-binding domain"/>
    <property type="match status" value="1"/>
</dbReference>
<dbReference type="EMBL" id="CP001398">
    <property type="protein sequence ID" value="ACS33399.1"/>
    <property type="molecule type" value="Genomic_DNA"/>
</dbReference>
<dbReference type="Gene3D" id="3.40.50.300">
    <property type="entry name" value="P-loop containing nucleotide triphosphate hydrolases"/>
    <property type="match status" value="1"/>
</dbReference>
<dbReference type="InterPro" id="IPR036390">
    <property type="entry name" value="WH_DNA-bd_sf"/>
</dbReference>
<dbReference type="InterPro" id="IPR048907">
    <property type="entry name" value="WHD_MCM_arc"/>
</dbReference>
<dbReference type="InterPro" id="IPR011579">
    <property type="entry name" value="ATPase_dom"/>
</dbReference>
<dbReference type="AlphaFoldDB" id="C5A587"/>
<dbReference type="OrthoDB" id="132045at2157"/>
<evidence type="ECO:0000259" key="1">
    <source>
        <dbReference type="Pfam" id="PF01637"/>
    </source>
</evidence>
<dbReference type="GeneID" id="7986854"/>
<dbReference type="Gene3D" id="1.10.8.60">
    <property type="match status" value="1"/>
</dbReference>
<dbReference type="PANTHER" id="PTHR34301:SF8">
    <property type="entry name" value="ATPASE DOMAIN-CONTAINING PROTEIN"/>
    <property type="match status" value="1"/>
</dbReference>
<feature type="domain" description="MCM C-terminal" evidence="2">
    <location>
        <begin position="290"/>
        <end position="346"/>
    </location>
</feature>
<dbReference type="KEGG" id="tga:TGAM_0897"/>
<reference evidence="3 4" key="1">
    <citation type="journal article" date="2007" name="Genome Biol.">
        <title>Genome analysis and genome-wide proteomics of Thermococcus gammatolerans, the most radioresistant organism known amongst the Archaea.</title>
        <authorList>
            <person name="Zivanovic Y."/>
            <person name="Armengaud J."/>
            <person name="Lagorce A."/>
            <person name="Leplat C."/>
            <person name="Guerin P."/>
            <person name="Dutertre M."/>
            <person name="Anthouard V."/>
            <person name="Forterre P."/>
            <person name="Wincker P."/>
            <person name="Confalonieri F."/>
        </authorList>
    </citation>
    <scope>NUCLEOTIDE SEQUENCE [LARGE SCALE GENOMIC DNA]</scope>
    <source>
        <strain evidence="4">DSM 15229 / JCM 11827 / EJ3</strain>
    </source>
</reference>
<feature type="domain" description="ATPase" evidence="1">
    <location>
        <begin position="18"/>
        <end position="250"/>
    </location>
</feature>
<dbReference type="SUPFAM" id="SSF46785">
    <property type="entry name" value="Winged helix' DNA-binding domain"/>
    <property type="match status" value="1"/>
</dbReference>
<proteinExistence type="predicted"/>
<accession>C5A587</accession>
<dbReference type="PANTHER" id="PTHR34301">
    <property type="entry name" value="DNA-BINDING PROTEIN-RELATED"/>
    <property type="match status" value="1"/>
</dbReference>